<protein>
    <submittedName>
        <fullName evidence="4">Neuroligin-4, Y-linked</fullName>
    </submittedName>
</protein>
<dbReference type="OrthoDB" id="6846267at2759"/>
<evidence type="ECO:0000256" key="2">
    <source>
        <dbReference type="SAM" id="MobiDB-lite"/>
    </source>
</evidence>
<feature type="region of interest" description="Disordered" evidence="2">
    <location>
        <begin position="275"/>
        <end position="294"/>
    </location>
</feature>
<name>A0A2A3E5K1_APICC</name>
<sequence length="354" mass="40113">MGRNSIDNCSLGLLIALAAAVVTGFNWNTRVTIKFGDIKGLWSRSTRGRLVAHYLGIPYAQPPLGDLRFRSPQPWNRRWNGTFEATKNSPSCYQMSKDGMIGEEDCLYLNVYVPKEISEKKEKSGLPVMVYVYGGKFSTGNASSDKFPPNYIMDQDVILVLMNYRVNILGFFSTGSRASPGNYGLKDIVQALRWVQENIRSFNGNPKKVTLWGHSAGAAAIHMLALNKKTEGLFNRYILQSGFAVSPWAMNPRSLMRRVALDTANHLHCLPSKRREKEDKECKEMGNETSREKERAMYTPDVAISGSGMEDGTEKYSEEEEEEMMKCLRNVKVEELGNILDRYYQFLFIYSSKI</sequence>
<organism evidence="4 5">
    <name type="scientific">Apis cerana cerana</name>
    <name type="common">Oriental honeybee</name>
    <dbReference type="NCBI Taxonomy" id="94128"/>
    <lineage>
        <taxon>Eukaryota</taxon>
        <taxon>Metazoa</taxon>
        <taxon>Ecdysozoa</taxon>
        <taxon>Arthropoda</taxon>
        <taxon>Hexapoda</taxon>
        <taxon>Insecta</taxon>
        <taxon>Pterygota</taxon>
        <taxon>Neoptera</taxon>
        <taxon>Endopterygota</taxon>
        <taxon>Hymenoptera</taxon>
        <taxon>Apocrita</taxon>
        <taxon>Aculeata</taxon>
        <taxon>Apoidea</taxon>
        <taxon>Anthophila</taxon>
        <taxon>Apidae</taxon>
        <taxon>Apis</taxon>
    </lineage>
</organism>
<keyword evidence="5" id="KW-1185">Reference proteome</keyword>
<evidence type="ECO:0000313" key="4">
    <source>
        <dbReference type="EMBL" id="PBC26975.1"/>
    </source>
</evidence>
<dbReference type="InterPro" id="IPR019819">
    <property type="entry name" value="Carboxylesterase_B_CS"/>
</dbReference>
<evidence type="ECO:0000256" key="1">
    <source>
        <dbReference type="ARBA" id="ARBA00023180"/>
    </source>
</evidence>
<dbReference type="AlphaFoldDB" id="A0A2A3E5K1"/>
<dbReference type="EMBL" id="KZ288361">
    <property type="protein sequence ID" value="PBC26975.1"/>
    <property type="molecule type" value="Genomic_DNA"/>
</dbReference>
<dbReference type="Gene3D" id="3.40.50.1820">
    <property type="entry name" value="alpha/beta hydrolase"/>
    <property type="match status" value="1"/>
</dbReference>
<dbReference type="InterPro" id="IPR029058">
    <property type="entry name" value="AB_hydrolase_fold"/>
</dbReference>
<dbReference type="Proteomes" id="UP000242457">
    <property type="component" value="Unassembled WGS sequence"/>
</dbReference>
<dbReference type="STRING" id="94128.A0A2A3E5K1"/>
<reference evidence="4 5" key="1">
    <citation type="submission" date="2014-07" db="EMBL/GenBank/DDBJ databases">
        <title>Genomic and transcriptomic analysis on Apis cerana provide comprehensive insights into honey bee biology.</title>
        <authorList>
            <person name="Diao Q."/>
            <person name="Sun L."/>
            <person name="Zheng H."/>
            <person name="Zheng H."/>
            <person name="Xu S."/>
            <person name="Wang S."/>
            <person name="Zeng Z."/>
            <person name="Hu F."/>
            <person name="Su S."/>
            <person name="Wu J."/>
        </authorList>
    </citation>
    <scope>NUCLEOTIDE SEQUENCE [LARGE SCALE GENOMIC DNA]</scope>
    <source>
        <tissue evidence="4">Pupae without intestine</tissue>
    </source>
</reference>
<evidence type="ECO:0000259" key="3">
    <source>
        <dbReference type="Pfam" id="PF00135"/>
    </source>
</evidence>
<proteinExistence type="predicted"/>
<dbReference type="InterPro" id="IPR050309">
    <property type="entry name" value="Type-B_Carboxylest/Lipase"/>
</dbReference>
<dbReference type="Pfam" id="PF00135">
    <property type="entry name" value="COesterase"/>
    <property type="match status" value="1"/>
</dbReference>
<keyword evidence="1" id="KW-0325">Glycoprotein</keyword>
<accession>A0A2A3E5K1</accession>
<evidence type="ECO:0000313" key="5">
    <source>
        <dbReference type="Proteomes" id="UP000242457"/>
    </source>
</evidence>
<dbReference type="PROSITE" id="PS00941">
    <property type="entry name" value="CARBOXYLESTERASE_B_2"/>
    <property type="match status" value="1"/>
</dbReference>
<dbReference type="SUPFAM" id="SSF53474">
    <property type="entry name" value="alpha/beta-Hydrolases"/>
    <property type="match status" value="1"/>
</dbReference>
<feature type="domain" description="Carboxylesterase type B" evidence="3">
    <location>
        <begin position="29"/>
        <end position="282"/>
    </location>
</feature>
<dbReference type="PANTHER" id="PTHR11559">
    <property type="entry name" value="CARBOXYLESTERASE"/>
    <property type="match status" value="1"/>
</dbReference>
<dbReference type="InterPro" id="IPR002018">
    <property type="entry name" value="CarbesteraseB"/>
</dbReference>
<gene>
    <name evidence="4" type="ORF">APICC_08793</name>
</gene>